<gene>
    <name evidence="1" type="primary">RvY_03871</name>
    <name evidence="1" type="synonym">RvY_03871.1</name>
    <name evidence="1" type="ORF">RvY_03871-1</name>
</gene>
<evidence type="ECO:0000313" key="1">
    <source>
        <dbReference type="EMBL" id="GAU91654.1"/>
    </source>
</evidence>
<comment type="caution">
    <text evidence="1">The sequence shown here is derived from an EMBL/GenBank/DDBJ whole genome shotgun (WGS) entry which is preliminary data.</text>
</comment>
<keyword evidence="2" id="KW-1185">Reference proteome</keyword>
<sequence>MSRSPYQMAHVFMVIGCRDARLRTTISDVLIAQLLCMVYWLTVMSNVIIREISATVLGETFHSLMVDEAWEVSQIQSITEFLAKYGVYSGVVAAFCLSVKATKPLHLLPTKYVETSSMEKLGDERNIQDYVNAFMKSFLLQGKENLEVVKPNKSFMNQITADFSNADLVLVTNILSLKKVSVLQVVREVLLAVGLPFLDAKLASLGAGGRLWSERDVVESIRKTVDVEMERNLVSGMLPWPAACPC</sequence>
<name>A0A1D1UPL3_RAMVA</name>
<protein>
    <submittedName>
        <fullName evidence="1">Uncharacterized protein</fullName>
    </submittedName>
</protein>
<proteinExistence type="predicted"/>
<dbReference type="Proteomes" id="UP000186922">
    <property type="component" value="Unassembled WGS sequence"/>
</dbReference>
<dbReference type="EMBL" id="BDGG01000002">
    <property type="protein sequence ID" value="GAU91654.1"/>
    <property type="molecule type" value="Genomic_DNA"/>
</dbReference>
<organism evidence="1 2">
    <name type="scientific">Ramazzottius varieornatus</name>
    <name type="common">Water bear</name>
    <name type="synonym">Tardigrade</name>
    <dbReference type="NCBI Taxonomy" id="947166"/>
    <lineage>
        <taxon>Eukaryota</taxon>
        <taxon>Metazoa</taxon>
        <taxon>Ecdysozoa</taxon>
        <taxon>Tardigrada</taxon>
        <taxon>Eutardigrada</taxon>
        <taxon>Parachela</taxon>
        <taxon>Hypsibioidea</taxon>
        <taxon>Ramazzottiidae</taxon>
        <taxon>Ramazzottius</taxon>
    </lineage>
</organism>
<accession>A0A1D1UPL3</accession>
<evidence type="ECO:0000313" key="2">
    <source>
        <dbReference type="Proteomes" id="UP000186922"/>
    </source>
</evidence>
<dbReference type="PROSITE" id="PS51257">
    <property type="entry name" value="PROKAR_LIPOPROTEIN"/>
    <property type="match status" value="1"/>
</dbReference>
<reference evidence="1 2" key="1">
    <citation type="journal article" date="2016" name="Nat. Commun.">
        <title>Extremotolerant tardigrade genome and improved radiotolerance of human cultured cells by tardigrade-unique protein.</title>
        <authorList>
            <person name="Hashimoto T."/>
            <person name="Horikawa D.D."/>
            <person name="Saito Y."/>
            <person name="Kuwahara H."/>
            <person name="Kozuka-Hata H."/>
            <person name="Shin-I T."/>
            <person name="Minakuchi Y."/>
            <person name="Ohishi K."/>
            <person name="Motoyama A."/>
            <person name="Aizu T."/>
            <person name="Enomoto A."/>
            <person name="Kondo K."/>
            <person name="Tanaka S."/>
            <person name="Hara Y."/>
            <person name="Koshikawa S."/>
            <person name="Sagara H."/>
            <person name="Miura T."/>
            <person name="Yokobori S."/>
            <person name="Miyagawa K."/>
            <person name="Suzuki Y."/>
            <person name="Kubo T."/>
            <person name="Oyama M."/>
            <person name="Kohara Y."/>
            <person name="Fujiyama A."/>
            <person name="Arakawa K."/>
            <person name="Katayama T."/>
            <person name="Toyoda A."/>
            <person name="Kunieda T."/>
        </authorList>
    </citation>
    <scope>NUCLEOTIDE SEQUENCE [LARGE SCALE GENOMIC DNA]</scope>
    <source>
        <strain evidence="1 2">YOKOZUNA-1</strain>
    </source>
</reference>
<dbReference type="AlphaFoldDB" id="A0A1D1UPL3"/>